<dbReference type="InterPro" id="IPR036390">
    <property type="entry name" value="WH_DNA-bd_sf"/>
</dbReference>
<evidence type="ECO:0000313" key="3">
    <source>
        <dbReference type="Proteomes" id="UP000251558"/>
    </source>
</evidence>
<organism evidence="2 3">
    <name type="scientific">Mesorhizobium hawassense</name>
    <dbReference type="NCBI Taxonomy" id="1209954"/>
    <lineage>
        <taxon>Bacteria</taxon>
        <taxon>Pseudomonadati</taxon>
        <taxon>Pseudomonadota</taxon>
        <taxon>Alphaproteobacteria</taxon>
        <taxon>Hyphomicrobiales</taxon>
        <taxon>Phyllobacteriaceae</taxon>
        <taxon>Mesorhizobium</taxon>
    </lineage>
</organism>
<comment type="caution">
    <text evidence="2">The sequence shown here is derived from an EMBL/GenBank/DDBJ whole genome shotgun (WGS) entry which is preliminary data.</text>
</comment>
<dbReference type="PROSITE" id="PS50995">
    <property type="entry name" value="HTH_MARR_2"/>
    <property type="match status" value="1"/>
</dbReference>
<dbReference type="RefSeq" id="WP_112096370.1">
    <property type="nucleotide sequence ID" value="NZ_QMBP01000002.1"/>
</dbReference>
<dbReference type="GO" id="GO:0003700">
    <property type="term" value="F:DNA-binding transcription factor activity"/>
    <property type="evidence" value="ECO:0007669"/>
    <property type="project" value="InterPro"/>
</dbReference>
<dbReference type="InterPro" id="IPR000835">
    <property type="entry name" value="HTH_MarR-typ"/>
</dbReference>
<dbReference type="Gene3D" id="1.10.10.10">
    <property type="entry name" value="Winged helix-like DNA-binding domain superfamily/Winged helix DNA-binding domain"/>
    <property type="match status" value="1"/>
</dbReference>
<reference evidence="3" key="1">
    <citation type="submission" date="2018-06" db="EMBL/GenBank/DDBJ databases">
        <authorList>
            <person name="Helene L.C."/>
            <person name="Dall'Agnol R."/>
            <person name="Delamuta J.R."/>
            <person name="Hungria M."/>
        </authorList>
    </citation>
    <scope>NUCLEOTIDE SEQUENCE [LARGE SCALE GENOMIC DNA]</scope>
    <source>
        <strain evidence="3">AC99b</strain>
    </source>
</reference>
<dbReference type="PANTHER" id="PTHR33164:SF43">
    <property type="entry name" value="HTH-TYPE TRANSCRIPTIONAL REPRESSOR YETL"/>
    <property type="match status" value="1"/>
</dbReference>
<dbReference type="InterPro" id="IPR036388">
    <property type="entry name" value="WH-like_DNA-bd_sf"/>
</dbReference>
<reference evidence="2 3" key="2">
    <citation type="submission" date="2018-07" db="EMBL/GenBank/DDBJ databases">
        <title>Diversity of Mesorhizobium strains in Brazil.</title>
        <authorList>
            <person name="Helene L.C.F."/>
            <person name="Dall'Agnol R."/>
            <person name="Delamuta J.R.M."/>
            <person name="Hungria M."/>
        </authorList>
    </citation>
    <scope>NUCLEOTIDE SEQUENCE [LARGE SCALE GENOMIC DNA]</scope>
    <source>
        <strain evidence="2 3">AC99b</strain>
    </source>
</reference>
<proteinExistence type="predicted"/>
<dbReference type="InterPro" id="IPR039422">
    <property type="entry name" value="MarR/SlyA-like"/>
</dbReference>
<dbReference type="GO" id="GO:0006950">
    <property type="term" value="P:response to stress"/>
    <property type="evidence" value="ECO:0007669"/>
    <property type="project" value="TreeGrafter"/>
</dbReference>
<dbReference type="SMART" id="SM00347">
    <property type="entry name" value="HTH_MARR"/>
    <property type="match status" value="1"/>
</dbReference>
<name>A0A330HY18_9HYPH</name>
<sequence>MRKGNPSIPSAGEGKRGEEGYLGYLLRQAAGAYRLKVERALDEFGVTQAQFAALIMISAYPGISNADLARLAVLTPQTVSVIVGNLEKAGSLVRRPHAVHGRIQHLDLSDNGRALLKKCRERVYRLEGELTAGLSAEEERAVRLWLVAVATADAAQA</sequence>
<gene>
    <name evidence="2" type="ORF">DPM33_05470</name>
</gene>
<dbReference type="OrthoDB" id="511972at2"/>
<dbReference type="Proteomes" id="UP000251558">
    <property type="component" value="Unassembled WGS sequence"/>
</dbReference>
<dbReference type="Pfam" id="PF12802">
    <property type="entry name" value="MarR_2"/>
    <property type="match status" value="1"/>
</dbReference>
<dbReference type="SUPFAM" id="SSF46785">
    <property type="entry name" value="Winged helix' DNA-binding domain"/>
    <property type="match status" value="1"/>
</dbReference>
<evidence type="ECO:0000259" key="1">
    <source>
        <dbReference type="PROSITE" id="PS50995"/>
    </source>
</evidence>
<feature type="domain" description="HTH marR-type" evidence="1">
    <location>
        <begin position="19"/>
        <end position="151"/>
    </location>
</feature>
<accession>A0A330HY18</accession>
<evidence type="ECO:0000313" key="2">
    <source>
        <dbReference type="EMBL" id="RAZ91924.1"/>
    </source>
</evidence>
<keyword evidence="3" id="KW-1185">Reference proteome</keyword>
<dbReference type="EMBL" id="QMBP01000002">
    <property type="protein sequence ID" value="RAZ91924.1"/>
    <property type="molecule type" value="Genomic_DNA"/>
</dbReference>
<dbReference type="PANTHER" id="PTHR33164">
    <property type="entry name" value="TRANSCRIPTIONAL REGULATOR, MARR FAMILY"/>
    <property type="match status" value="1"/>
</dbReference>
<protein>
    <submittedName>
        <fullName evidence="2">MarR family transcriptional regulator</fullName>
    </submittedName>
</protein>
<dbReference type="AlphaFoldDB" id="A0A330HY18"/>